<protein>
    <submittedName>
        <fullName evidence="5">Amino acid adenylation domain-containing protein</fullName>
    </submittedName>
</protein>
<evidence type="ECO:0000256" key="3">
    <source>
        <dbReference type="SAM" id="MobiDB-lite"/>
    </source>
</evidence>
<dbReference type="Pfam" id="PF00550">
    <property type="entry name" value="PP-binding"/>
    <property type="match status" value="1"/>
</dbReference>
<dbReference type="InterPro" id="IPR000415">
    <property type="entry name" value="Nitroreductase-like"/>
</dbReference>
<dbReference type="PROSITE" id="PS00455">
    <property type="entry name" value="AMP_BINDING"/>
    <property type="match status" value="1"/>
</dbReference>
<dbReference type="Gene3D" id="2.30.38.10">
    <property type="entry name" value="Luciferase, Domain 3"/>
    <property type="match status" value="1"/>
</dbReference>
<dbReference type="NCBIfam" id="TIGR01733">
    <property type="entry name" value="AA-adenyl-dom"/>
    <property type="match status" value="1"/>
</dbReference>
<dbReference type="InterPro" id="IPR036736">
    <property type="entry name" value="ACP-like_sf"/>
</dbReference>
<feature type="compositionally biased region" description="Gly residues" evidence="3">
    <location>
        <begin position="682"/>
        <end position="692"/>
    </location>
</feature>
<dbReference type="InterPro" id="IPR020806">
    <property type="entry name" value="PKS_PP-bd"/>
</dbReference>
<dbReference type="PRINTS" id="PR00154">
    <property type="entry name" value="AMPBINDING"/>
</dbReference>
<dbReference type="Gene3D" id="3.30.300.30">
    <property type="match status" value="2"/>
</dbReference>
<dbReference type="Proteomes" id="UP001199054">
    <property type="component" value="Unassembled WGS sequence"/>
</dbReference>
<feature type="region of interest" description="Disordered" evidence="3">
    <location>
        <begin position="671"/>
        <end position="692"/>
    </location>
</feature>
<evidence type="ECO:0000259" key="4">
    <source>
        <dbReference type="PROSITE" id="PS50075"/>
    </source>
</evidence>
<dbReference type="SUPFAM" id="SSF56801">
    <property type="entry name" value="Acetyl-CoA synthetase-like"/>
    <property type="match status" value="1"/>
</dbReference>
<dbReference type="InterPro" id="IPR006162">
    <property type="entry name" value="Ppantetheine_attach_site"/>
</dbReference>
<dbReference type="PROSITE" id="PS50075">
    <property type="entry name" value="CARRIER"/>
    <property type="match status" value="1"/>
</dbReference>
<dbReference type="InterPro" id="IPR010071">
    <property type="entry name" value="AA_adenyl_dom"/>
</dbReference>
<dbReference type="Gene3D" id="1.10.1200.10">
    <property type="entry name" value="ACP-like"/>
    <property type="match status" value="1"/>
</dbReference>
<dbReference type="EMBL" id="JAJAUY010000014">
    <property type="protein sequence ID" value="MCB5178956.1"/>
    <property type="molecule type" value="Genomic_DNA"/>
</dbReference>
<dbReference type="InterPro" id="IPR029058">
    <property type="entry name" value="AB_hydrolase_fold"/>
</dbReference>
<dbReference type="SUPFAM" id="SSF47336">
    <property type="entry name" value="ACP-like"/>
    <property type="match status" value="1"/>
</dbReference>
<dbReference type="InterPro" id="IPR009081">
    <property type="entry name" value="PP-bd_ACP"/>
</dbReference>
<dbReference type="Gene3D" id="3.40.109.10">
    <property type="entry name" value="NADH Oxidase"/>
    <property type="match status" value="1"/>
</dbReference>
<evidence type="ECO:0000256" key="1">
    <source>
        <dbReference type="ARBA" id="ARBA00022450"/>
    </source>
</evidence>
<proteinExistence type="predicted"/>
<dbReference type="InterPro" id="IPR045851">
    <property type="entry name" value="AMP-bd_C_sf"/>
</dbReference>
<accession>A0ABS8B2Z5</accession>
<keyword evidence="6" id="KW-1185">Reference proteome</keyword>
<feature type="region of interest" description="Disordered" evidence="3">
    <location>
        <begin position="118"/>
        <end position="165"/>
    </location>
</feature>
<evidence type="ECO:0000256" key="2">
    <source>
        <dbReference type="ARBA" id="ARBA00022553"/>
    </source>
</evidence>
<feature type="region of interest" description="Disordered" evidence="3">
    <location>
        <begin position="626"/>
        <end position="654"/>
    </location>
</feature>
<dbReference type="Gene3D" id="3.40.50.980">
    <property type="match status" value="2"/>
</dbReference>
<evidence type="ECO:0000313" key="5">
    <source>
        <dbReference type="EMBL" id="MCB5178956.1"/>
    </source>
</evidence>
<dbReference type="SMART" id="SM00823">
    <property type="entry name" value="PKS_PP"/>
    <property type="match status" value="1"/>
</dbReference>
<comment type="caution">
    <text evidence="5">The sequence shown here is derived from an EMBL/GenBank/DDBJ whole genome shotgun (WGS) entry which is preliminary data.</text>
</comment>
<dbReference type="Gene3D" id="3.40.50.1820">
    <property type="entry name" value="alpha/beta hydrolase"/>
    <property type="match status" value="1"/>
</dbReference>
<dbReference type="SUPFAM" id="SSF53474">
    <property type="entry name" value="alpha/beta-Hydrolases"/>
    <property type="match status" value="1"/>
</dbReference>
<dbReference type="PROSITE" id="PS00012">
    <property type="entry name" value="PHOSPHOPANTETHEINE"/>
    <property type="match status" value="1"/>
</dbReference>
<dbReference type="PANTHER" id="PTHR45527">
    <property type="entry name" value="NONRIBOSOMAL PEPTIDE SYNTHETASE"/>
    <property type="match status" value="1"/>
</dbReference>
<keyword evidence="2" id="KW-0597">Phosphoprotein</keyword>
<organism evidence="5 6">
    <name type="scientific">Streptomyces antimicrobicus</name>
    <dbReference type="NCBI Taxonomy" id="2883108"/>
    <lineage>
        <taxon>Bacteria</taxon>
        <taxon>Bacillati</taxon>
        <taxon>Actinomycetota</taxon>
        <taxon>Actinomycetes</taxon>
        <taxon>Kitasatosporales</taxon>
        <taxon>Streptomycetaceae</taxon>
        <taxon>Streptomyces</taxon>
    </lineage>
</organism>
<feature type="compositionally biased region" description="Low complexity" evidence="3">
    <location>
        <begin position="633"/>
        <end position="645"/>
    </location>
</feature>
<dbReference type="Pfam" id="PF00975">
    <property type="entry name" value="Thioesterase"/>
    <property type="match status" value="1"/>
</dbReference>
<dbReference type="InterPro" id="IPR001031">
    <property type="entry name" value="Thioesterase"/>
</dbReference>
<dbReference type="Pfam" id="PF00501">
    <property type="entry name" value="AMP-binding"/>
    <property type="match status" value="1"/>
</dbReference>
<name>A0ABS8B2Z5_9ACTN</name>
<sequence length="1345" mass="143617">MAARPEAVAVEDTEGGRLTYADLADAAQRLGARLRGLGAGPGTPVGLYADPGIDLMTAVWGILASGAPYLPLSPDYPADRLRYMAENAALDLVVTQPHLVDRLRELLPASTGVVVVGEAAPGGPTDAPSAGPAPALGDARPTTPGSPAPGADLGRSAPGGNLGAGLGTDLGPGDLAYVIYTSGSTGRPKGVMIEHHSIVAQLRWLARRGHLGPATTVLQKTPMSFDAAQWELLAPAAGGRVVMAAPGSYRDPEALIDTMAAHAVTTLQCVPTLLQALLDTERLPSCTALTRVFSGGEALTVKLARAFAAQLPGATLVNLYGPTECTINATAHHVDLDSLADEGPSAIVSIGEPVDHTRCFVLDEDLRPVGMGEKGELYIGGVQLARGYVDLPEQTAERFVTAPFLPGERLYRTGDLAAWNTDGTIRFCGRVDTQVKLRGYRVELEEITSAIEEHAWVRRAAAVVTDDPRTGFQQLCALVELDPKEAALMDQGNHGAHHQSKASKLQVKAQLSNPGLREPHELAGRPVLALPGRTPSPHQRRETFARKTYRFYEGGKVTRADLEALLAPRPAPALSRPLSQLTLDQLGEVLRWFGPFHSSERLLPKYSYASPGALYATQLYVESHGGAAGLPQDTGTPHAGTPDTGTPGGGIPGGGIHYFHPVDHTLVRIADAPPGPGAPAGPDGGAPAGPDGGAPALRLHFVGKHRAIAPVYRNNIREVLEFETGHMLGVFEEVLLPYGLTVRPYGHDESVRDHLDVAAEDHYLGTFEIVPAADAPPGPAPVDLFLQSHPGRVRDLPGGLYRHDPATGGLTPLSPETVEKRHVIAINQGVYEAASFGVTAVARTPQPWLEYVDLGRTLHHLQRNSLRLGLMSSGYSSKSGHPLPTARRIDDLLAAAGIPSGPSYFFLGGKVSEEQVSSTGMREDSVHMRGPTEMIRDDLARLLPDYMIPNRVVVLDALPLTANGKIDYAALAARQELTGPAARTAGAPRVAPATPLEEWLARAWAKALKYADLTDVSMEDSFFACGGNSLIAMTLTRWINREFGLSLPMQTLFDHPRLADLAARIADGGAALPASRLVRLHDDGPGTPVFCWPGLGGYPMNLRLLARESATGGPFYGVQARGINPGEVPYPTIAETAAADVAALRRIQPEGPYRLWGYSFGARVAFESAWQLERAGAEVAELLLICPGNPKLRDADGRPYPRVSSYANPGYVTILWSVFAGSLTGPGLEECLSAARDEDGFVDFVACSFPELDRDTIRRITRIVGETYEFEYSFRELAERRLRAPVTLVRATGDDYSFIEGRSGWSAAPPRVLDLAADHYEVLREAGIAELVAAVGGRHRQHRHP</sequence>
<reference evidence="5 6" key="1">
    <citation type="submission" date="2021-10" db="EMBL/GenBank/DDBJ databases">
        <title>Streptomyces sp. strain SMC 277, a novel streptomycete isolated from soil.</title>
        <authorList>
            <person name="Chanama M."/>
        </authorList>
    </citation>
    <scope>NUCLEOTIDE SEQUENCE [LARGE SCALE GENOMIC DNA]</scope>
    <source>
        <strain evidence="5 6">SMC 277</strain>
    </source>
</reference>
<gene>
    <name evidence="5" type="ORF">LG632_06095</name>
</gene>
<evidence type="ECO:0000313" key="6">
    <source>
        <dbReference type="Proteomes" id="UP001199054"/>
    </source>
</evidence>
<dbReference type="SMART" id="SM01294">
    <property type="entry name" value="PKS_PP_betabranch"/>
    <property type="match status" value="1"/>
</dbReference>
<feature type="domain" description="Carrier" evidence="4">
    <location>
        <begin position="991"/>
        <end position="1069"/>
    </location>
</feature>
<keyword evidence="1" id="KW-0596">Phosphopantetheine</keyword>
<dbReference type="InterPro" id="IPR000873">
    <property type="entry name" value="AMP-dep_synth/lig_dom"/>
</dbReference>
<dbReference type="InterPro" id="IPR020459">
    <property type="entry name" value="AMP-binding"/>
</dbReference>
<dbReference type="PANTHER" id="PTHR45527:SF1">
    <property type="entry name" value="FATTY ACID SYNTHASE"/>
    <property type="match status" value="1"/>
</dbReference>
<dbReference type="CDD" id="cd05930">
    <property type="entry name" value="A_NRPS"/>
    <property type="match status" value="1"/>
</dbReference>
<dbReference type="InterPro" id="IPR020845">
    <property type="entry name" value="AMP-binding_CS"/>
</dbReference>